<comment type="subcellular location">
    <subcellularLocation>
        <location evidence="1">Membrane</location>
        <topology evidence="1">Single-pass membrane protein</topology>
    </subcellularLocation>
</comment>
<evidence type="ECO:0000256" key="2">
    <source>
        <dbReference type="ARBA" id="ARBA00022448"/>
    </source>
</evidence>
<keyword evidence="4" id="KW-0653">Protein transport</keyword>
<organism evidence="9 10">
    <name type="scientific">Streptomyces hydrogenans</name>
    <dbReference type="NCBI Taxonomy" id="1873719"/>
    <lineage>
        <taxon>Bacteria</taxon>
        <taxon>Bacillati</taxon>
        <taxon>Actinomycetota</taxon>
        <taxon>Actinomycetes</taxon>
        <taxon>Kitasatosporales</taxon>
        <taxon>Streptomycetaceae</taxon>
        <taxon>Streptomyces</taxon>
    </lineage>
</organism>
<dbReference type="RefSeq" id="WP_051842924.1">
    <property type="nucleotide sequence ID" value="NZ_BNBS01000127.1"/>
</dbReference>
<dbReference type="EMBL" id="BNDW01000004">
    <property type="protein sequence ID" value="GHI20178.1"/>
    <property type="molecule type" value="Genomic_DNA"/>
</dbReference>
<dbReference type="InterPro" id="IPR003369">
    <property type="entry name" value="TatA/B/E"/>
</dbReference>
<gene>
    <name evidence="9" type="ORF">Shyd_15490</name>
</gene>
<sequence>MFGLSEIAILLVVVALVVGVKKLPELARNAGKASRILKAEAREMKADGARKEPAATYTVRETPASEDR</sequence>
<evidence type="ECO:0000313" key="10">
    <source>
        <dbReference type="Proteomes" id="UP001052739"/>
    </source>
</evidence>
<proteinExistence type="predicted"/>
<feature type="region of interest" description="Disordered" evidence="8">
    <location>
        <begin position="47"/>
        <end position="68"/>
    </location>
</feature>
<dbReference type="Pfam" id="PF02416">
    <property type="entry name" value="TatA_B_E"/>
    <property type="match status" value="1"/>
</dbReference>
<evidence type="ECO:0000313" key="9">
    <source>
        <dbReference type="EMBL" id="GHI20178.1"/>
    </source>
</evidence>
<keyword evidence="5" id="KW-1133">Transmembrane helix</keyword>
<evidence type="ECO:0000256" key="4">
    <source>
        <dbReference type="ARBA" id="ARBA00022927"/>
    </source>
</evidence>
<evidence type="ECO:0000256" key="8">
    <source>
        <dbReference type="SAM" id="MobiDB-lite"/>
    </source>
</evidence>
<dbReference type="Gene3D" id="1.20.5.3310">
    <property type="match status" value="1"/>
</dbReference>
<dbReference type="GeneID" id="94011958"/>
<comment type="caution">
    <text evidence="9">The sequence shown here is derived from an EMBL/GenBank/DDBJ whole genome shotgun (WGS) entry which is preliminary data.</text>
</comment>
<evidence type="ECO:0000256" key="5">
    <source>
        <dbReference type="ARBA" id="ARBA00022989"/>
    </source>
</evidence>
<keyword evidence="2" id="KW-0813">Transport</keyword>
<keyword evidence="6" id="KW-0811">Translocation</keyword>
<evidence type="ECO:0000256" key="6">
    <source>
        <dbReference type="ARBA" id="ARBA00023010"/>
    </source>
</evidence>
<evidence type="ECO:0000256" key="3">
    <source>
        <dbReference type="ARBA" id="ARBA00022692"/>
    </source>
</evidence>
<protein>
    <recommendedName>
        <fullName evidence="11">Sec-independent protein translocase protein TatA</fullName>
    </recommendedName>
</protein>
<accession>A0ABQ3P589</accession>
<name>A0ABQ3P589_9ACTN</name>
<evidence type="ECO:0008006" key="11">
    <source>
        <dbReference type="Google" id="ProtNLM"/>
    </source>
</evidence>
<reference evidence="9" key="1">
    <citation type="submission" date="2024-05" db="EMBL/GenBank/DDBJ databases">
        <title>Whole genome shotgun sequence of Streptomyces hydrogenans NBRC 13475.</title>
        <authorList>
            <person name="Komaki H."/>
            <person name="Tamura T."/>
        </authorList>
    </citation>
    <scope>NUCLEOTIDE SEQUENCE</scope>
    <source>
        <strain evidence="9">NBRC 13475</strain>
    </source>
</reference>
<keyword evidence="10" id="KW-1185">Reference proteome</keyword>
<evidence type="ECO:0000256" key="7">
    <source>
        <dbReference type="ARBA" id="ARBA00023136"/>
    </source>
</evidence>
<keyword evidence="7" id="KW-0472">Membrane</keyword>
<dbReference type="Proteomes" id="UP001052739">
    <property type="component" value="Unassembled WGS sequence"/>
</dbReference>
<keyword evidence="3" id="KW-0812">Transmembrane</keyword>
<evidence type="ECO:0000256" key="1">
    <source>
        <dbReference type="ARBA" id="ARBA00004167"/>
    </source>
</evidence>